<keyword evidence="1" id="KW-0732">Signal</keyword>
<accession>A0A5M7BH83</accession>
<sequence length="180" mass="20007">MKKTTLLSTFAFAFVMLLTTTVNAQKFSKLDKSPLDVAFYRVDKKTPAFVKVVYSRPFLKGRELSKLAPNGEVWRTGANESADITIYKDMKIGGKSIATGTYSLFTIPGEKEWTIILNKDVNAWGSYSYKETNDVLRVKAPVSKGDTALENFSITFETNDAGADMYLGWGTTRVAIPFSN</sequence>
<proteinExistence type="predicted"/>
<reference evidence="2" key="3">
    <citation type="submission" date="2019-09" db="EMBL/GenBank/DDBJ databases">
        <authorList>
            <person name="Zhang D.-C."/>
        </authorList>
    </citation>
    <scope>NUCLEOTIDE SEQUENCE</scope>
    <source>
        <strain evidence="2">RU-4-M-4</strain>
    </source>
</reference>
<feature type="signal peptide" evidence="1">
    <location>
        <begin position="1"/>
        <end position="24"/>
    </location>
</feature>
<dbReference type="OrthoDB" id="187854at2"/>
<dbReference type="EMBL" id="VMBF01000001">
    <property type="protein sequence ID" value="TSJ82438.1"/>
    <property type="molecule type" value="Genomic_DNA"/>
</dbReference>
<gene>
    <name evidence="2" type="ORF">F2B50_04980</name>
    <name evidence="3" type="ORF">FPF71_04980</name>
</gene>
<comment type="caution">
    <text evidence="2">The sequence shown here is derived from an EMBL/GenBank/DDBJ whole genome shotgun (WGS) entry which is preliminary data.</text>
</comment>
<organism evidence="2 5">
    <name type="scientific">Algibacter amylolyticus</name>
    <dbReference type="NCBI Taxonomy" id="1608400"/>
    <lineage>
        <taxon>Bacteria</taxon>
        <taxon>Pseudomonadati</taxon>
        <taxon>Bacteroidota</taxon>
        <taxon>Flavobacteriia</taxon>
        <taxon>Flavobacteriales</taxon>
        <taxon>Flavobacteriaceae</taxon>
        <taxon>Algibacter</taxon>
    </lineage>
</organism>
<dbReference type="Pfam" id="PF11138">
    <property type="entry name" value="DUF2911"/>
    <property type="match status" value="1"/>
</dbReference>
<dbReference type="Proteomes" id="UP000322315">
    <property type="component" value="Unassembled WGS sequence"/>
</dbReference>
<reference evidence="2 5" key="1">
    <citation type="journal article" date="2015" name="Int. J. Syst. Evol. Microbiol.">
        <title>Algibacter amylolyticus sp. nov., isolated from intertidal sediment.</title>
        <authorList>
            <person name="Zhang D.C."/>
            <person name="Wu J."/>
            <person name="Neuner K."/>
            <person name="Yao J."/>
            <person name="Margesin R."/>
        </authorList>
    </citation>
    <scope>NUCLEOTIDE SEQUENCE [LARGE SCALE GENOMIC DNA]</scope>
    <source>
        <strain evidence="2 5">RU-4-M-4</strain>
    </source>
</reference>
<evidence type="ECO:0000313" key="5">
    <source>
        <dbReference type="Proteomes" id="UP000322315"/>
    </source>
</evidence>
<dbReference type="Proteomes" id="UP000315145">
    <property type="component" value="Unassembled WGS sequence"/>
</dbReference>
<evidence type="ECO:0000256" key="1">
    <source>
        <dbReference type="SAM" id="SignalP"/>
    </source>
</evidence>
<reference evidence="3 4" key="2">
    <citation type="submission" date="2019-07" db="EMBL/GenBank/DDBJ databases">
        <title>Algibacter marinivivus sp. nov., isolated from the surface of a marine red alga.</title>
        <authorList>
            <person name="Zhong X."/>
            <person name="Xu W."/>
            <person name="Zhang Y."/>
            <person name="Zhang Q."/>
            <person name="Du Z."/>
        </authorList>
    </citation>
    <scope>NUCLEOTIDE SEQUENCE [LARGE SCALE GENOMIC DNA]</scope>
    <source>
        <strain evidence="3 4">RU-4-M-4</strain>
    </source>
</reference>
<evidence type="ECO:0000313" key="4">
    <source>
        <dbReference type="Proteomes" id="UP000315145"/>
    </source>
</evidence>
<dbReference type="EMBL" id="VWRS01000001">
    <property type="protein sequence ID" value="KAA5828193.1"/>
    <property type="molecule type" value="Genomic_DNA"/>
</dbReference>
<feature type="chain" id="PRO_5024305096" evidence="1">
    <location>
        <begin position="25"/>
        <end position="180"/>
    </location>
</feature>
<evidence type="ECO:0000313" key="2">
    <source>
        <dbReference type="EMBL" id="KAA5828193.1"/>
    </source>
</evidence>
<keyword evidence="4" id="KW-1185">Reference proteome</keyword>
<evidence type="ECO:0000313" key="3">
    <source>
        <dbReference type="EMBL" id="TSJ82438.1"/>
    </source>
</evidence>
<protein>
    <submittedName>
        <fullName evidence="2">DUF2911 domain-containing protein</fullName>
    </submittedName>
</protein>
<dbReference type="RefSeq" id="WP_144115541.1">
    <property type="nucleotide sequence ID" value="NZ_JACHGE010000001.1"/>
</dbReference>
<dbReference type="InterPro" id="IPR021314">
    <property type="entry name" value="DUF2911"/>
</dbReference>
<dbReference type="AlphaFoldDB" id="A0A5M7BH83"/>
<name>A0A5M7BH83_9FLAO</name>